<dbReference type="RefSeq" id="WP_226588562.1">
    <property type="nucleotide sequence ID" value="NZ_BLAY01000138.1"/>
</dbReference>
<keyword evidence="1" id="KW-0472">Membrane</keyword>
<keyword evidence="1" id="KW-1133">Transmembrane helix</keyword>
<organism evidence="2 3">
    <name type="scientific">Microseira wollei NIES-4236</name>
    <dbReference type="NCBI Taxonomy" id="2530354"/>
    <lineage>
        <taxon>Bacteria</taxon>
        <taxon>Bacillati</taxon>
        <taxon>Cyanobacteriota</taxon>
        <taxon>Cyanophyceae</taxon>
        <taxon>Oscillatoriophycideae</taxon>
        <taxon>Aerosakkonematales</taxon>
        <taxon>Aerosakkonemataceae</taxon>
        <taxon>Microseira</taxon>
    </lineage>
</organism>
<comment type="caution">
    <text evidence="2">The sequence shown here is derived from an EMBL/GenBank/DDBJ whole genome shotgun (WGS) entry which is preliminary data.</text>
</comment>
<sequence length="155" mass="16354">MSETDELVQQLLDLDEDELKVQLGMHAQGMATDSRSASVASIEVQAASRGVFDTKALEIGQRLFDRINAGAYDILCGNPFGDSGETLQKLETALSENYAKAAGIIAPVLVSGLGLAPAIATIIATIIVKKIAQGSSNLICETWHKSLKPAENPTA</sequence>
<reference evidence="2" key="1">
    <citation type="submission" date="2019-10" db="EMBL/GenBank/DDBJ databases">
        <title>Draft genome sequece of Microseira wollei NIES-4236.</title>
        <authorList>
            <person name="Yamaguchi H."/>
            <person name="Suzuki S."/>
            <person name="Kawachi M."/>
        </authorList>
    </citation>
    <scope>NUCLEOTIDE SEQUENCE</scope>
    <source>
        <strain evidence="2">NIES-4236</strain>
    </source>
</reference>
<evidence type="ECO:0000256" key="1">
    <source>
        <dbReference type="SAM" id="Phobius"/>
    </source>
</evidence>
<dbReference type="EMBL" id="BLAY01000138">
    <property type="protein sequence ID" value="GET41873.1"/>
    <property type="molecule type" value="Genomic_DNA"/>
</dbReference>
<dbReference type="Proteomes" id="UP001050975">
    <property type="component" value="Unassembled WGS sequence"/>
</dbReference>
<gene>
    <name evidence="2" type="ORF">MiSe_66870</name>
</gene>
<protein>
    <submittedName>
        <fullName evidence="2">Uncharacterized protein</fullName>
    </submittedName>
</protein>
<evidence type="ECO:0000313" key="2">
    <source>
        <dbReference type="EMBL" id="GET41873.1"/>
    </source>
</evidence>
<proteinExistence type="predicted"/>
<keyword evidence="1" id="KW-0812">Transmembrane</keyword>
<keyword evidence="3" id="KW-1185">Reference proteome</keyword>
<dbReference type="AlphaFoldDB" id="A0AAV3XGY8"/>
<accession>A0AAV3XGY8</accession>
<evidence type="ECO:0000313" key="3">
    <source>
        <dbReference type="Proteomes" id="UP001050975"/>
    </source>
</evidence>
<name>A0AAV3XGY8_9CYAN</name>
<feature type="transmembrane region" description="Helical" evidence="1">
    <location>
        <begin position="104"/>
        <end position="128"/>
    </location>
</feature>